<name>B9XSI6_PEDPL</name>
<keyword evidence="4" id="KW-1185">Reference proteome</keyword>
<feature type="signal peptide" evidence="1">
    <location>
        <begin position="1"/>
        <end position="27"/>
    </location>
</feature>
<evidence type="ECO:0000256" key="1">
    <source>
        <dbReference type="SAM" id="SignalP"/>
    </source>
</evidence>
<feature type="chain" id="PRO_5002893209" description="Uncharacterized protein TP-0789 domain-containing protein" evidence="1">
    <location>
        <begin position="28"/>
        <end position="271"/>
    </location>
</feature>
<dbReference type="Pfam" id="PF17131">
    <property type="entry name" value="LolA_like"/>
    <property type="match status" value="1"/>
</dbReference>
<keyword evidence="1" id="KW-0732">Signal</keyword>
<evidence type="ECO:0000313" key="3">
    <source>
        <dbReference type="EMBL" id="EEF57186.1"/>
    </source>
</evidence>
<comment type="caution">
    <text evidence="3">The sequence shown here is derived from an EMBL/GenBank/DDBJ whole genome shotgun (WGS) entry which is preliminary data.</text>
</comment>
<sequence precursor="true">MRFRNLVQLTRWAAAVLLLSGDFAAFAQPQTDDLTPEAAGQIIAAELRKQKPPEGEWKGRLKIRSHDRKTVTTIPVLGKVSWIEPMWRNEYLTGAIDGKGAEHLTIVHSATGPNVYLYAKAPTPGAPLGEEKKLTGAEANIPLANSDFWLADLGFEFYQWPKQVKRPSEMKRSRACYVLESFNPNPGKNGYSRVVTWVDIDSFKQHQGGIIQAEAYDQDNKKYKEFSLGHFRKINDQWQLEDMEITNIKDNTRTKVEYDLGQKRPPAQTSK</sequence>
<dbReference type="AlphaFoldDB" id="B9XSI6"/>
<dbReference type="EMBL" id="ABOX02000081">
    <property type="protein sequence ID" value="EEF57186.1"/>
    <property type="molecule type" value="Genomic_DNA"/>
</dbReference>
<dbReference type="InterPro" id="IPR033399">
    <property type="entry name" value="TP_0789-like"/>
</dbReference>
<accession>B9XSI6</accession>
<dbReference type="STRING" id="320771.Cflav_PD0193"/>
<protein>
    <recommendedName>
        <fullName evidence="2">Uncharacterized protein TP-0789 domain-containing protein</fullName>
    </recommendedName>
</protein>
<feature type="domain" description="Uncharacterized protein TP-0789" evidence="2">
    <location>
        <begin position="98"/>
        <end position="259"/>
    </location>
</feature>
<dbReference type="RefSeq" id="WP_007418769.1">
    <property type="nucleotide sequence ID" value="NZ_ABOX02000081.1"/>
</dbReference>
<organism evidence="3 4">
    <name type="scientific">Pedosphaera parvula (strain Ellin514)</name>
    <dbReference type="NCBI Taxonomy" id="320771"/>
    <lineage>
        <taxon>Bacteria</taxon>
        <taxon>Pseudomonadati</taxon>
        <taxon>Verrucomicrobiota</taxon>
        <taxon>Pedosphaerae</taxon>
        <taxon>Pedosphaerales</taxon>
        <taxon>Pedosphaeraceae</taxon>
        <taxon>Pedosphaera</taxon>
    </lineage>
</organism>
<dbReference type="Proteomes" id="UP000003688">
    <property type="component" value="Unassembled WGS sequence"/>
</dbReference>
<dbReference type="Gene3D" id="2.50.20.10">
    <property type="entry name" value="Lipoprotein localisation LolA/LolB/LppX"/>
    <property type="match status" value="1"/>
</dbReference>
<dbReference type="OrthoDB" id="9803781at2"/>
<evidence type="ECO:0000259" key="2">
    <source>
        <dbReference type="Pfam" id="PF17131"/>
    </source>
</evidence>
<evidence type="ECO:0000313" key="4">
    <source>
        <dbReference type="Proteomes" id="UP000003688"/>
    </source>
</evidence>
<proteinExistence type="predicted"/>
<gene>
    <name evidence="3" type="ORF">Cflav_PD0193</name>
</gene>
<dbReference type="CDD" id="cd16329">
    <property type="entry name" value="LolA_like"/>
    <property type="match status" value="1"/>
</dbReference>
<reference evidence="3 4" key="1">
    <citation type="journal article" date="2011" name="J. Bacteriol.">
        <title>Genome sequence of 'Pedosphaera parvula' Ellin514, an aerobic Verrucomicrobial isolate from pasture soil.</title>
        <authorList>
            <person name="Kant R."/>
            <person name="van Passel M.W."/>
            <person name="Sangwan P."/>
            <person name="Palva A."/>
            <person name="Lucas S."/>
            <person name="Copeland A."/>
            <person name="Lapidus A."/>
            <person name="Glavina Del Rio T."/>
            <person name="Dalin E."/>
            <person name="Tice H."/>
            <person name="Bruce D."/>
            <person name="Goodwin L."/>
            <person name="Pitluck S."/>
            <person name="Chertkov O."/>
            <person name="Larimer F.W."/>
            <person name="Land M.L."/>
            <person name="Hauser L."/>
            <person name="Brettin T.S."/>
            <person name="Detter J.C."/>
            <person name="Han S."/>
            <person name="de Vos W.M."/>
            <person name="Janssen P.H."/>
            <person name="Smidt H."/>
        </authorList>
    </citation>
    <scope>NUCLEOTIDE SEQUENCE [LARGE SCALE GENOMIC DNA]</scope>
    <source>
        <strain evidence="3 4">Ellin514</strain>
    </source>
</reference>